<keyword evidence="4" id="KW-1185">Reference proteome</keyword>
<sequence>MDRASFYEQVYQVVALIPKGRVTSYGAIAQYLGTKSSSRMVGYAMNGAVNNHPKIPAHRVVNRNGLLTGKFHFAYPAQMEELLAKEGIKVTNDQIIDFKKYYWDPNLELDLNR</sequence>
<evidence type="ECO:0000313" key="3">
    <source>
        <dbReference type="EMBL" id="MBK0383418.1"/>
    </source>
</evidence>
<dbReference type="InterPro" id="IPR036217">
    <property type="entry name" value="MethylDNA_cys_MeTrfase_DNAb"/>
</dbReference>
<keyword evidence="1" id="KW-0227">DNA damage</keyword>
<dbReference type="InterPro" id="IPR036388">
    <property type="entry name" value="WH-like_DNA-bd_sf"/>
</dbReference>
<dbReference type="Proteomes" id="UP000660024">
    <property type="component" value="Unassembled WGS sequence"/>
</dbReference>
<dbReference type="PANTHER" id="PTHR42942">
    <property type="entry name" value="6-O-METHYLGUANINE DNA METHYLTRANSFERASE"/>
    <property type="match status" value="1"/>
</dbReference>
<dbReference type="InterPro" id="IPR052520">
    <property type="entry name" value="ATL_DNA_repair"/>
</dbReference>
<evidence type="ECO:0000256" key="1">
    <source>
        <dbReference type="ARBA" id="ARBA00022763"/>
    </source>
</evidence>
<protein>
    <submittedName>
        <fullName evidence="3">MGMT family protein</fullName>
    </submittedName>
</protein>
<proteinExistence type="predicted"/>
<evidence type="ECO:0000313" key="4">
    <source>
        <dbReference type="Proteomes" id="UP000660024"/>
    </source>
</evidence>
<comment type="caution">
    <text evidence="3">The sequence shown here is derived from an EMBL/GenBank/DDBJ whole genome shotgun (WGS) entry which is preliminary data.</text>
</comment>
<feature type="domain" description="Methylated-DNA-[protein]-cysteine S-methyltransferase DNA binding" evidence="2">
    <location>
        <begin position="6"/>
        <end position="88"/>
    </location>
</feature>
<dbReference type="PANTHER" id="PTHR42942:SF1">
    <property type="entry name" value="ALKYLTRANSFERASE-LIKE PROTEIN 1"/>
    <property type="match status" value="1"/>
</dbReference>
<dbReference type="Gene3D" id="1.10.10.10">
    <property type="entry name" value="Winged helix-like DNA-binding domain superfamily/Winged helix DNA-binding domain"/>
    <property type="match status" value="1"/>
</dbReference>
<evidence type="ECO:0000259" key="2">
    <source>
        <dbReference type="Pfam" id="PF01035"/>
    </source>
</evidence>
<organism evidence="3 4">
    <name type="scientific">Pedobacter segetis</name>
    <dbReference type="NCBI Taxonomy" id="2793069"/>
    <lineage>
        <taxon>Bacteria</taxon>
        <taxon>Pseudomonadati</taxon>
        <taxon>Bacteroidota</taxon>
        <taxon>Sphingobacteriia</taxon>
        <taxon>Sphingobacteriales</taxon>
        <taxon>Sphingobacteriaceae</taxon>
        <taxon>Pedobacter</taxon>
    </lineage>
</organism>
<gene>
    <name evidence="3" type="ORF">I5M32_10640</name>
</gene>
<reference evidence="3 4" key="1">
    <citation type="submission" date="2020-12" db="EMBL/GenBank/DDBJ databases">
        <title>Bacterial novel species Pedobacter sp. SD-b isolated from soil.</title>
        <authorList>
            <person name="Jung H.-Y."/>
        </authorList>
    </citation>
    <scope>NUCLEOTIDE SEQUENCE [LARGE SCALE GENOMIC DNA]</scope>
    <source>
        <strain evidence="3 4">SD-b</strain>
    </source>
</reference>
<accession>A0ABS1BKJ4</accession>
<dbReference type="EMBL" id="JAEHFY010000013">
    <property type="protein sequence ID" value="MBK0383418.1"/>
    <property type="molecule type" value="Genomic_DNA"/>
</dbReference>
<name>A0ABS1BKJ4_9SPHI</name>
<dbReference type="SUPFAM" id="SSF46767">
    <property type="entry name" value="Methylated DNA-protein cysteine methyltransferase, C-terminal domain"/>
    <property type="match status" value="1"/>
</dbReference>
<dbReference type="CDD" id="cd06445">
    <property type="entry name" value="ATase"/>
    <property type="match status" value="1"/>
</dbReference>
<dbReference type="InterPro" id="IPR014048">
    <property type="entry name" value="MethylDNA_cys_MeTrfase_DNA-bd"/>
</dbReference>
<dbReference type="RefSeq" id="WP_200586222.1">
    <property type="nucleotide sequence ID" value="NZ_JAEHFY010000013.1"/>
</dbReference>
<dbReference type="Pfam" id="PF01035">
    <property type="entry name" value="DNA_binding_1"/>
    <property type="match status" value="1"/>
</dbReference>